<proteinExistence type="predicted"/>
<evidence type="ECO:0000313" key="1">
    <source>
        <dbReference type="EMBL" id="MBO1359767.1"/>
    </source>
</evidence>
<reference evidence="1 2" key="1">
    <citation type="submission" date="2021-03" db="EMBL/GenBank/DDBJ databases">
        <title>The complete genome sequence of Acetobacter sacchari TBRC 11175.</title>
        <authorList>
            <person name="Charoenyingcharoen P."/>
            <person name="Yukphan P."/>
        </authorList>
    </citation>
    <scope>NUCLEOTIDE SEQUENCE [LARGE SCALE GENOMIC DNA]</scope>
    <source>
        <strain evidence="1 2">TBRC 11175</strain>
    </source>
</reference>
<sequence length="56" mass="6337">MRSDIKAEAARLLSEFGYKAESAALRNASMFAQLGDYDRSELWLDIHDVIVAIIHK</sequence>
<accession>A0ABS3LV37</accession>
<name>A0ABS3LV37_9PROT</name>
<evidence type="ECO:0000313" key="2">
    <source>
        <dbReference type="Proteomes" id="UP000664771"/>
    </source>
</evidence>
<dbReference type="Proteomes" id="UP000664771">
    <property type="component" value="Unassembled WGS sequence"/>
</dbReference>
<organism evidence="1 2">
    <name type="scientific">Acetobacter sacchari</name>
    <dbReference type="NCBI Taxonomy" id="2661687"/>
    <lineage>
        <taxon>Bacteria</taxon>
        <taxon>Pseudomonadati</taxon>
        <taxon>Pseudomonadota</taxon>
        <taxon>Alphaproteobacteria</taxon>
        <taxon>Acetobacterales</taxon>
        <taxon>Acetobacteraceae</taxon>
        <taxon>Acetobacter</taxon>
    </lineage>
</organism>
<gene>
    <name evidence="1" type="ORF">J2D73_08165</name>
</gene>
<comment type="caution">
    <text evidence="1">The sequence shown here is derived from an EMBL/GenBank/DDBJ whole genome shotgun (WGS) entry which is preliminary data.</text>
</comment>
<protein>
    <submittedName>
        <fullName evidence="1">Uncharacterized protein</fullName>
    </submittedName>
</protein>
<keyword evidence="2" id="KW-1185">Reference proteome</keyword>
<dbReference type="EMBL" id="JAFVMF010000007">
    <property type="protein sequence ID" value="MBO1359767.1"/>
    <property type="molecule type" value="Genomic_DNA"/>
</dbReference>
<dbReference type="RefSeq" id="WP_207881097.1">
    <property type="nucleotide sequence ID" value="NZ_JAFVMF010000007.1"/>
</dbReference>